<dbReference type="Proteomes" id="UP001301769">
    <property type="component" value="Unassembled WGS sequence"/>
</dbReference>
<protein>
    <submittedName>
        <fullName evidence="1">Uncharacterized protein</fullName>
    </submittedName>
</protein>
<reference evidence="1" key="2">
    <citation type="submission" date="2023-05" db="EMBL/GenBank/DDBJ databases">
        <authorList>
            <consortium name="Lawrence Berkeley National Laboratory"/>
            <person name="Steindorff A."/>
            <person name="Hensen N."/>
            <person name="Bonometti L."/>
            <person name="Westerberg I."/>
            <person name="Brannstrom I.O."/>
            <person name="Guillou S."/>
            <person name="Cros-Aarteil S."/>
            <person name="Calhoun S."/>
            <person name="Haridas S."/>
            <person name="Kuo A."/>
            <person name="Mondo S."/>
            <person name="Pangilinan J."/>
            <person name="Riley R."/>
            <person name="Labutti K."/>
            <person name="Andreopoulos B."/>
            <person name="Lipzen A."/>
            <person name="Chen C."/>
            <person name="Yanf M."/>
            <person name="Daum C."/>
            <person name="Ng V."/>
            <person name="Clum A."/>
            <person name="Ohm R."/>
            <person name="Martin F."/>
            <person name="Silar P."/>
            <person name="Natvig D."/>
            <person name="Lalanne C."/>
            <person name="Gautier V."/>
            <person name="Ament-Velasquez S.L."/>
            <person name="Kruys A."/>
            <person name="Hutchinson M.I."/>
            <person name="Powell A.J."/>
            <person name="Barry K."/>
            <person name="Miller A.N."/>
            <person name="Grigoriev I.V."/>
            <person name="Debuchy R."/>
            <person name="Gladieux P."/>
            <person name="Thoren M.H."/>
            <person name="Johannesson H."/>
        </authorList>
    </citation>
    <scope>NUCLEOTIDE SEQUENCE</scope>
    <source>
        <strain evidence="1">PSN293</strain>
    </source>
</reference>
<gene>
    <name evidence="1" type="ORF">QBC37DRAFT_457342</name>
</gene>
<name>A0AAN7BCI0_9PEZI</name>
<accession>A0AAN7BCI0</accession>
<reference evidence="1" key="1">
    <citation type="journal article" date="2023" name="Mol. Phylogenet. Evol.">
        <title>Genome-scale phylogeny and comparative genomics of the fungal order Sordariales.</title>
        <authorList>
            <person name="Hensen N."/>
            <person name="Bonometti L."/>
            <person name="Westerberg I."/>
            <person name="Brannstrom I.O."/>
            <person name="Guillou S."/>
            <person name="Cros-Aarteil S."/>
            <person name="Calhoun S."/>
            <person name="Haridas S."/>
            <person name="Kuo A."/>
            <person name="Mondo S."/>
            <person name="Pangilinan J."/>
            <person name="Riley R."/>
            <person name="LaButti K."/>
            <person name="Andreopoulos B."/>
            <person name="Lipzen A."/>
            <person name="Chen C."/>
            <person name="Yan M."/>
            <person name="Daum C."/>
            <person name="Ng V."/>
            <person name="Clum A."/>
            <person name="Steindorff A."/>
            <person name="Ohm R.A."/>
            <person name="Martin F."/>
            <person name="Silar P."/>
            <person name="Natvig D.O."/>
            <person name="Lalanne C."/>
            <person name="Gautier V."/>
            <person name="Ament-Velasquez S.L."/>
            <person name="Kruys A."/>
            <person name="Hutchinson M.I."/>
            <person name="Powell A.J."/>
            <person name="Barry K."/>
            <person name="Miller A.N."/>
            <person name="Grigoriev I.V."/>
            <person name="Debuchy R."/>
            <person name="Gladieux P."/>
            <person name="Hiltunen Thoren M."/>
            <person name="Johannesson H."/>
        </authorList>
    </citation>
    <scope>NUCLEOTIDE SEQUENCE</scope>
    <source>
        <strain evidence="1">PSN293</strain>
    </source>
</reference>
<evidence type="ECO:0000313" key="1">
    <source>
        <dbReference type="EMBL" id="KAK4215935.1"/>
    </source>
</evidence>
<comment type="caution">
    <text evidence="1">The sequence shown here is derived from an EMBL/GenBank/DDBJ whole genome shotgun (WGS) entry which is preliminary data.</text>
</comment>
<proteinExistence type="predicted"/>
<sequence>MAVTSRPPFSDLPRELRDMIYIEYVTVEGGYVFNPLTGKLRPKNPKSRNHIHPSAVPNTYKTLAAEMRNPCAGKPRPKNPNSRNHTHQFALQYTCRAVAVEMRGLALKHNSITFSFPGYLIRGRYHHFPQLKNYYLKTRFKEGSDLLGSTLTRYLDFQLPRKYSMRFPDVVKERRDLHKYVEMPKEGLFLTNKELGCLLRENSAASSMELITELHNQTMAAITAGHWFR</sequence>
<dbReference type="EMBL" id="MU858074">
    <property type="protein sequence ID" value="KAK4215935.1"/>
    <property type="molecule type" value="Genomic_DNA"/>
</dbReference>
<evidence type="ECO:0000313" key="2">
    <source>
        <dbReference type="Proteomes" id="UP001301769"/>
    </source>
</evidence>
<keyword evidence="2" id="KW-1185">Reference proteome</keyword>
<dbReference type="AlphaFoldDB" id="A0AAN7BCI0"/>
<organism evidence="1 2">
    <name type="scientific">Rhypophila decipiens</name>
    <dbReference type="NCBI Taxonomy" id="261697"/>
    <lineage>
        <taxon>Eukaryota</taxon>
        <taxon>Fungi</taxon>
        <taxon>Dikarya</taxon>
        <taxon>Ascomycota</taxon>
        <taxon>Pezizomycotina</taxon>
        <taxon>Sordariomycetes</taxon>
        <taxon>Sordariomycetidae</taxon>
        <taxon>Sordariales</taxon>
        <taxon>Naviculisporaceae</taxon>
        <taxon>Rhypophila</taxon>
    </lineage>
</organism>